<dbReference type="Proteomes" id="UP000184536">
    <property type="component" value="Unassembled WGS sequence"/>
</dbReference>
<dbReference type="EMBL" id="FQZV01000067">
    <property type="protein sequence ID" value="SHK05283.1"/>
    <property type="molecule type" value="Genomic_DNA"/>
</dbReference>
<dbReference type="STRING" id="1121919.SAMN02745975_03537"/>
<keyword evidence="1" id="KW-1133">Transmembrane helix</keyword>
<keyword evidence="1" id="KW-0472">Membrane</keyword>
<dbReference type="RefSeq" id="WP_110942519.1">
    <property type="nucleotide sequence ID" value="NZ_FQZV01000067.1"/>
</dbReference>
<feature type="transmembrane region" description="Helical" evidence="1">
    <location>
        <begin position="27"/>
        <end position="44"/>
    </location>
</feature>
<gene>
    <name evidence="2" type="ORF">SAMN02745975_03537</name>
</gene>
<sequence length="74" mass="8674">MNILISLFVSIVLLIDFLKLKKNDKKVVYIYIGITILVLVISLLNRYEFFSISPIEIWIEKMKPITDWATLSLE</sequence>
<proteinExistence type="predicted"/>
<protein>
    <submittedName>
        <fullName evidence="2">Uncharacterized protein</fullName>
    </submittedName>
</protein>
<dbReference type="OrthoDB" id="1957885at2"/>
<evidence type="ECO:0000313" key="3">
    <source>
        <dbReference type="Proteomes" id="UP000184536"/>
    </source>
</evidence>
<organism evidence="2 3">
    <name type="scientific">Geosporobacter subterraneus DSM 17957</name>
    <dbReference type="NCBI Taxonomy" id="1121919"/>
    <lineage>
        <taxon>Bacteria</taxon>
        <taxon>Bacillati</taxon>
        <taxon>Bacillota</taxon>
        <taxon>Clostridia</taxon>
        <taxon>Peptostreptococcales</taxon>
        <taxon>Thermotaleaceae</taxon>
        <taxon>Geosporobacter</taxon>
    </lineage>
</organism>
<evidence type="ECO:0000313" key="2">
    <source>
        <dbReference type="EMBL" id="SHK05283.1"/>
    </source>
</evidence>
<keyword evidence="3" id="KW-1185">Reference proteome</keyword>
<name>A0A1M6PBG6_9FIRM</name>
<dbReference type="AlphaFoldDB" id="A0A1M6PBG6"/>
<reference evidence="3" key="1">
    <citation type="submission" date="2016-11" db="EMBL/GenBank/DDBJ databases">
        <authorList>
            <person name="Varghese N."/>
            <person name="Submissions S."/>
        </authorList>
    </citation>
    <scope>NUCLEOTIDE SEQUENCE [LARGE SCALE GENOMIC DNA]</scope>
    <source>
        <strain evidence="3">DSM 17957</strain>
    </source>
</reference>
<keyword evidence="1" id="KW-0812">Transmembrane</keyword>
<accession>A0A1M6PBG6</accession>
<evidence type="ECO:0000256" key="1">
    <source>
        <dbReference type="SAM" id="Phobius"/>
    </source>
</evidence>